<comment type="caution">
    <text evidence="1">The sequence shown here is derived from an EMBL/GenBank/DDBJ whole genome shotgun (WGS) entry which is preliminary data.</text>
</comment>
<sequence>MSNAFVVGQYAEGQGGIYIGKTAQGRHLFAAAALLDGTFEFGGYGDKLDGYSDLDGTANTRKLLVRGAHPAAEAASEYTADGLADFYLPSHRELLQVVALEGFSEDAGDVWTSTPYGSFGAWAVDFEDGDVYLWGRGDEFRVRPVRSIIA</sequence>
<keyword evidence="2" id="KW-1185">Reference proteome</keyword>
<evidence type="ECO:0000313" key="2">
    <source>
        <dbReference type="Proteomes" id="UP000235994"/>
    </source>
</evidence>
<protein>
    <submittedName>
        <fullName evidence="1">DUF1566 domain-containing protein</fullName>
    </submittedName>
</protein>
<evidence type="ECO:0000313" key="1">
    <source>
        <dbReference type="EMBL" id="PND34557.1"/>
    </source>
</evidence>
<name>A0A2N8KM83_9BURK</name>
<dbReference type="EMBL" id="POQS01000002">
    <property type="protein sequence ID" value="PND34557.1"/>
    <property type="molecule type" value="Genomic_DNA"/>
</dbReference>
<gene>
    <name evidence="1" type="ORF">C1I89_10270</name>
</gene>
<dbReference type="Proteomes" id="UP000235994">
    <property type="component" value="Unassembled WGS sequence"/>
</dbReference>
<reference evidence="1 2" key="1">
    <citation type="submission" date="2018-01" db="EMBL/GenBank/DDBJ databases">
        <title>The draft genome of an aniline degradation strain ANB-1.</title>
        <authorList>
            <person name="Zhang L."/>
            <person name="Jiang J."/>
        </authorList>
    </citation>
    <scope>NUCLEOTIDE SEQUENCE [LARGE SCALE GENOMIC DNA]</scope>
    <source>
        <strain evidence="1 2">ANB-1</strain>
    </source>
</reference>
<organism evidence="1 2">
    <name type="scientific">Achromobacter pulmonis</name>
    <dbReference type="NCBI Taxonomy" id="1389932"/>
    <lineage>
        <taxon>Bacteria</taxon>
        <taxon>Pseudomonadati</taxon>
        <taxon>Pseudomonadota</taxon>
        <taxon>Betaproteobacteria</taxon>
        <taxon>Burkholderiales</taxon>
        <taxon>Alcaligenaceae</taxon>
        <taxon>Achromobacter</taxon>
    </lineage>
</organism>
<accession>A0A2N8KM83</accession>
<dbReference type="RefSeq" id="WP_102772622.1">
    <property type="nucleotide sequence ID" value="NZ_POQS01000002.1"/>
</dbReference>
<proteinExistence type="predicted"/>
<dbReference type="AlphaFoldDB" id="A0A2N8KM83"/>